<dbReference type="AlphaFoldDB" id="D7LQW2"/>
<gene>
    <name evidence="1" type="ORF">ARALYDRAFT_346948</name>
</gene>
<keyword evidence="2" id="KW-1185">Reference proteome</keyword>
<organism evidence="2">
    <name type="scientific">Arabidopsis lyrata subsp. lyrata</name>
    <name type="common">Lyre-leaved rock-cress</name>
    <dbReference type="NCBI Taxonomy" id="81972"/>
    <lineage>
        <taxon>Eukaryota</taxon>
        <taxon>Viridiplantae</taxon>
        <taxon>Streptophyta</taxon>
        <taxon>Embryophyta</taxon>
        <taxon>Tracheophyta</taxon>
        <taxon>Spermatophyta</taxon>
        <taxon>Magnoliopsida</taxon>
        <taxon>eudicotyledons</taxon>
        <taxon>Gunneridae</taxon>
        <taxon>Pentapetalae</taxon>
        <taxon>rosids</taxon>
        <taxon>malvids</taxon>
        <taxon>Brassicales</taxon>
        <taxon>Brassicaceae</taxon>
        <taxon>Camelineae</taxon>
        <taxon>Arabidopsis</taxon>
    </lineage>
</organism>
<dbReference type="Proteomes" id="UP000008694">
    <property type="component" value="Unassembled WGS sequence"/>
</dbReference>
<reference evidence="2" key="1">
    <citation type="journal article" date="2011" name="Nat. Genet.">
        <title>The Arabidopsis lyrata genome sequence and the basis of rapid genome size change.</title>
        <authorList>
            <person name="Hu T.T."/>
            <person name="Pattyn P."/>
            <person name="Bakker E.G."/>
            <person name="Cao J."/>
            <person name="Cheng J.-F."/>
            <person name="Clark R.M."/>
            <person name="Fahlgren N."/>
            <person name="Fawcett J.A."/>
            <person name="Grimwood J."/>
            <person name="Gundlach H."/>
            <person name="Haberer G."/>
            <person name="Hollister J.D."/>
            <person name="Ossowski S."/>
            <person name="Ottilar R.P."/>
            <person name="Salamov A.A."/>
            <person name="Schneeberger K."/>
            <person name="Spannagl M."/>
            <person name="Wang X."/>
            <person name="Yang L."/>
            <person name="Nasrallah M.E."/>
            <person name="Bergelson J."/>
            <person name="Carrington J.C."/>
            <person name="Gaut B.S."/>
            <person name="Schmutz J."/>
            <person name="Mayer K.F.X."/>
            <person name="Van de Peer Y."/>
            <person name="Grigoriev I.V."/>
            <person name="Nordborg M."/>
            <person name="Weigel D."/>
            <person name="Guo Y.-L."/>
        </authorList>
    </citation>
    <scope>NUCLEOTIDE SEQUENCE [LARGE SCALE GENOMIC DNA]</scope>
    <source>
        <strain evidence="2">cv. MN47</strain>
    </source>
</reference>
<dbReference type="Gramene" id="fgenesh1_pg.C_scaffold_5000340">
    <property type="protein sequence ID" value="fgenesh1_pg.C_scaffold_5000340"/>
    <property type="gene ID" value="fgenesh1_pg.C_scaffold_5000340"/>
</dbReference>
<sequence>MGFIFGKLRYIHSIVDIYGNFLLYILADVYGHNANVGATDNQLYAYFIEASAFRIERRLKNWNPSSKKVEKLIKLVSATKRAECRVMRWAMGEESVFLKARDYDQQSASRAFSRTIGLLLVFLGFWELKRTASYAWDSYKEDFAVVELNAKLLIISKESAAKMKDSVKSQGVYR</sequence>
<evidence type="ECO:0000313" key="1">
    <source>
        <dbReference type="EMBL" id="EFH51547.1"/>
    </source>
</evidence>
<dbReference type="EMBL" id="GL348717">
    <property type="protein sequence ID" value="EFH51547.1"/>
    <property type="molecule type" value="Genomic_DNA"/>
</dbReference>
<protein>
    <submittedName>
        <fullName evidence="1">Predicted protein</fullName>
    </submittedName>
</protein>
<proteinExistence type="predicted"/>
<name>D7LQW2_ARALL</name>
<accession>D7LQW2</accession>
<dbReference type="HOGENOM" id="CLU_1542166_0_0_1"/>
<evidence type="ECO:0000313" key="2">
    <source>
        <dbReference type="Proteomes" id="UP000008694"/>
    </source>
</evidence>